<dbReference type="PANTHER" id="PTHR43037:SF5">
    <property type="entry name" value="FERULOYL ESTERASE"/>
    <property type="match status" value="1"/>
</dbReference>
<evidence type="ECO:0000256" key="1">
    <source>
        <dbReference type="ARBA" id="ARBA00022729"/>
    </source>
</evidence>
<keyword evidence="4" id="KW-1185">Reference proteome</keyword>
<dbReference type="InterPro" id="IPR050955">
    <property type="entry name" value="Plant_Biomass_Hydrol_Est"/>
</dbReference>
<gene>
    <name evidence="3" type="ORF">FHS88_001551</name>
</gene>
<dbReference type="GO" id="GO:0016787">
    <property type="term" value="F:hydrolase activity"/>
    <property type="evidence" value="ECO:0007669"/>
    <property type="project" value="UniProtKB-KW"/>
</dbReference>
<sequence>MSGDGQAMAGLLAALLPALDALGHAARHAAPGTIEALAAAAMPLAATLEAARADFAAHSWPERLLPVRDCLDASAGLACDAFAALGAAAEAPHPMRGAFAALRALPRAEDALYPLATFLPAVSRHFLDGAERMDEGLIARLAAAPPGREGRGVMHLGGPPGTRGGASLYVPETLDGTEAAPLAVALHGGGGTGAHFLWSMLRAARARGVVLLAPTSRGRTWDLHAPEADLAAIADALAVADGIHPLAPDRRLLLGMSDGGTFATIAALRGAPGFTHAAPVAASFSPLMIALADPAALRGLPVRLTHGGRDWMFPVETAREAAAALRAAGAALAWREIPDLAHAWPREEAGAILDWFLSTPPRAA</sequence>
<dbReference type="Gene3D" id="3.40.50.1820">
    <property type="entry name" value="alpha/beta hydrolase"/>
    <property type="match status" value="1"/>
</dbReference>
<organism evidence="3 4">
    <name type="scientific">Neoroseomonas alkaliterrae</name>
    <dbReference type="NCBI Taxonomy" id="1452450"/>
    <lineage>
        <taxon>Bacteria</taxon>
        <taxon>Pseudomonadati</taxon>
        <taxon>Pseudomonadota</taxon>
        <taxon>Alphaproteobacteria</taxon>
        <taxon>Acetobacterales</taxon>
        <taxon>Acetobacteraceae</taxon>
        <taxon>Neoroseomonas</taxon>
    </lineage>
</organism>
<dbReference type="InterPro" id="IPR029058">
    <property type="entry name" value="AB_hydrolase_fold"/>
</dbReference>
<keyword evidence="2" id="KW-0378">Hydrolase</keyword>
<evidence type="ECO:0000313" key="4">
    <source>
        <dbReference type="Proteomes" id="UP000562254"/>
    </source>
</evidence>
<dbReference type="Proteomes" id="UP000562254">
    <property type="component" value="Unassembled WGS sequence"/>
</dbReference>
<keyword evidence="1" id="KW-0732">Signal</keyword>
<dbReference type="AlphaFoldDB" id="A0A840XNE1"/>
<dbReference type="SUPFAM" id="SSF53474">
    <property type="entry name" value="alpha/beta-Hydrolases"/>
    <property type="match status" value="1"/>
</dbReference>
<dbReference type="PANTHER" id="PTHR43037">
    <property type="entry name" value="UNNAMED PRODUCT-RELATED"/>
    <property type="match status" value="1"/>
</dbReference>
<evidence type="ECO:0000313" key="3">
    <source>
        <dbReference type="EMBL" id="MBB5689426.1"/>
    </source>
</evidence>
<dbReference type="RefSeq" id="WP_184483208.1">
    <property type="nucleotide sequence ID" value="NZ_JAAEDJ010000100.1"/>
</dbReference>
<accession>A0A840XNE1</accession>
<dbReference type="EMBL" id="JACIJE010000003">
    <property type="protein sequence ID" value="MBB5689426.1"/>
    <property type="molecule type" value="Genomic_DNA"/>
</dbReference>
<comment type="caution">
    <text evidence="3">The sequence shown here is derived from an EMBL/GenBank/DDBJ whole genome shotgun (WGS) entry which is preliminary data.</text>
</comment>
<evidence type="ECO:0000256" key="2">
    <source>
        <dbReference type="ARBA" id="ARBA00022801"/>
    </source>
</evidence>
<protein>
    <submittedName>
        <fullName evidence="3">Phospholipase/carboxylesterase</fullName>
    </submittedName>
</protein>
<reference evidence="3 4" key="1">
    <citation type="submission" date="2020-08" db="EMBL/GenBank/DDBJ databases">
        <title>Genomic Encyclopedia of Type Strains, Phase IV (KMG-IV): sequencing the most valuable type-strain genomes for metagenomic binning, comparative biology and taxonomic classification.</title>
        <authorList>
            <person name="Goeker M."/>
        </authorList>
    </citation>
    <scope>NUCLEOTIDE SEQUENCE [LARGE SCALE GENOMIC DNA]</scope>
    <source>
        <strain evidence="3 4">DSM 25895</strain>
    </source>
</reference>
<name>A0A840XNE1_9PROT</name>
<proteinExistence type="predicted"/>